<feature type="coiled-coil region" evidence="1">
    <location>
        <begin position="214"/>
        <end position="311"/>
    </location>
</feature>
<dbReference type="InterPro" id="IPR001849">
    <property type="entry name" value="PH_domain"/>
</dbReference>
<feature type="compositionally biased region" description="Low complexity" evidence="2">
    <location>
        <begin position="1072"/>
        <end position="1082"/>
    </location>
</feature>
<dbReference type="GO" id="GO:0000226">
    <property type="term" value="P:microtubule cytoskeleton organization"/>
    <property type="evidence" value="ECO:0007669"/>
    <property type="project" value="TreeGrafter"/>
</dbReference>
<feature type="region of interest" description="Disordered" evidence="2">
    <location>
        <begin position="1057"/>
        <end position="1088"/>
    </location>
</feature>
<gene>
    <name evidence="4" type="ORF">K493DRAFT_410459</name>
</gene>
<keyword evidence="5" id="KW-1185">Reference proteome</keyword>
<dbReference type="GO" id="GO:0005543">
    <property type="term" value="F:phospholipid binding"/>
    <property type="evidence" value="ECO:0007669"/>
    <property type="project" value="InterPro"/>
</dbReference>
<dbReference type="PANTHER" id="PTHR28190">
    <property type="entry name" value="NUCLEAR MIGRATION PROTEIN NUM1"/>
    <property type="match status" value="1"/>
</dbReference>
<feature type="domain" description="PH" evidence="3">
    <location>
        <begin position="920"/>
        <end position="1040"/>
    </location>
</feature>
<feature type="region of interest" description="Disordered" evidence="2">
    <location>
        <begin position="712"/>
        <end position="733"/>
    </location>
</feature>
<evidence type="ECO:0000256" key="1">
    <source>
        <dbReference type="SAM" id="Coils"/>
    </source>
</evidence>
<dbReference type="InterPro" id="IPR024774">
    <property type="entry name" value="PH_dom-Mcp5-type"/>
</dbReference>
<comment type="caution">
    <text evidence="4">The sequence shown here is derived from an EMBL/GenBank/DDBJ whole genome shotgun (WGS) entry which is preliminary data.</text>
</comment>
<dbReference type="PANTHER" id="PTHR28190:SF1">
    <property type="entry name" value="NUCLEAR MIGRATION PROTEIN NUM1"/>
    <property type="match status" value="1"/>
</dbReference>
<feature type="region of interest" description="Disordered" evidence="2">
    <location>
        <begin position="754"/>
        <end position="779"/>
    </location>
</feature>
<dbReference type="GO" id="GO:0032065">
    <property type="term" value="P:maintenance of protein location in cell cortex"/>
    <property type="evidence" value="ECO:0007669"/>
    <property type="project" value="InterPro"/>
</dbReference>
<feature type="compositionally biased region" description="Polar residues" evidence="2">
    <location>
        <begin position="845"/>
        <end position="857"/>
    </location>
</feature>
<evidence type="ECO:0000256" key="2">
    <source>
        <dbReference type="SAM" id="MobiDB-lite"/>
    </source>
</evidence>
<feature type="compositionally biased region" description="Polar residues" evidence="2">
    <location>
        <begin position="754"/>
        <end position="767"/>
    </location>
</feature>
<dbReference type="STRING" id="1314790.A0A1Y1XUH2"/>
<dbReference type="EMBL" id="MCFE01000448">
    <property type="protein sequence ID" value="ORX89398.1"/>
    <property type="molecule type" value="Genomic_DNA"/>
</dbReference>
<dbReference type="Proteomes" id="UP000193498">
    <property type="component" value="Unassembled WGS sequence"/>
</dbReference>
<sequence>MTIIEGVSEGASLRIPGADFSSDDEIEYENDASHELIMGYDSNQNSPQPTMRRFRSFSAGKLVVPSNLTAETQLRDLEARLVEKENEVLLAADIGQVLLKEIDSLKHKLTIYEQNRTSDELNQEIEAKHAETLQKLRTFRVEAEIYTCSFEKPNKNGNSPYGAGRRGERSVTPQLPGMTDSELDLARIPSPTMLPTKNTTSTLHSEINRSVEVGENLMRLSRQLQAKLLEAERESLNLAERVTDQERQTMAFKMQLVRGAESEAKSQETSWNLELSNQELQTQVEELEQVMQKLTNDHVRLQEALNHARESIEMLHLKEEKMTQTMERTKTRHEQELTGVRKLVTTLQGEKAELQRRLEEAKQERNAKACKHTGKYLNHAVATLDTRTVGHDSTLDLSDGHDHSPIRSPSPSPFAGNAPGQTLQVETLRGSLNHAHRTIASLRACLHREKIEKLELKKMLSENQEALENLQQDSLLEAEGDSTIRSFNDCETPRRSMPKKARHRKRGNKRASAPVLPNRRLRFPSTSDGLYSSEETSSTFDESPSYKQSINSLKREIPTAKLEPPVIKETVSSSDGDQRTAELSARRNTRNPLARRSAHIPQPNRDLLNELSMVDGNQPDDPTGSHDQVPTQSGRSNGDTSGKESQILRNLTAKAFPNLCDKCGSIVESLISGHYASSVAESPEDTFASKETTPGAEDEAIALVEELRGKQEGLGKDRDSPMANAEDANELSGELAADGQQLLSKVVTSANAAPIQAESQPKLSVSVDQPPPRPTTLPPAELMALTKSPITLRNSDAHEGEPARTLNPKRPPIPTSMLQPAGSRKRTHSKGKRAFYGKEIDTEMDSSMSSRPTSKRYSQPALDDSYSRYQPLRRPNAQAMHHGTMNSCGTESSYFGDEASWSERRRTFSADPAIIHAITQAMIGNFMYKYTRKAIGNGISEKKHKRYFWIHPYTKTINWSEEQPGPEKTYTRNSAKSKSAYVKSVRVVQEPLSPTSPTTQDQAGYEYSLIVETSTRELKIKAMDSEKHDVWLLALTYIQTRQVISEGAADYPQIAETPLERNSRPALPVFPPSSTTSSPQSLSKKRSLTRLFKRPSKPNLHGTLATMEFPPSAEDLEALEDIRKCCNGKHDINRLETVTH</sequence>
<keyword evidence="1" id="KW-0175">Coiled coil</keyword>
<evidence type="ECO:0000313" key="4">
    <source>
        <dbReference type="EMBL" id="ORX89398.1"/>
    </source>
</evidence>
<feature type="region of interest" description="Disordered" evidence="2">
    <location>
        <begin position="392"/>
        <end position="420"/>
    </location>
</feature>
<feature type="compositionally biased region" description="Basic residues" evidence="2">
    <location>
        <begin position="823"/>
        <end position="835"/>
    </location>
</feature>
<feature type="compositionally biased region" description="Polar residues" evidence="2">
    <location>
        <begin position="625"/>
        <end position="644"/>
    </location>
</feature>
<dbReference type="GO" id="GO:0005938">
    <property type="term" value="C:cell cortex"/>
    <property type="evidence" value="ECO:0007669"/>
    <property type="project" value="InterPro"/>
</dbReference>
<feature type="region of interest" description="Disordered" evidence="2">
    <location>
        <begin position="792"/>
        <end position="863"/>
    </location>
</feature>
<name>A0A1Y1XUH2_9FUNG</name>
<feature type="coiled-coil region" evidence="1">
    <location>
        <begin position="67"/>
        <end position="94"/>
    </location>
</feature>
<organism evidence="4 5">
    <name type="scientific">Basidiobolus meristosporus CBS 931.73</name>
    <dbReference type="NCBI Taxonomy" id="1314790"/>
    <lineage>
        <taxon>Eukaryota</taxon>
        <taxon>Fungi</taxon>
        <taxon>Fungi incertae sedis</taxon>
        <taxon>Zoopagomycota</taxon>
        <taxon>Entomophthoromycotina</taxon>
        <taxon>Basidiobolomycetes</taxon>
        <taxon>Basidiobolales</taxon>
        <taxon>Basidiobolaceae</taxon>
        <taxon>Basidiobolus</taxon>
    </lineage>
</organism>
<dbReference type="PROSITE" id="PS50003">
    <property type="entry name" value="PH_DOMAIN"/>
    <property type="match status" value="1"/>
</dbReference>
<feature type="region of interest" description="Disordered" evidence="2">
    <location>
        <begin position="154"/>
        <end position="181"/>
    </location>
</feature>
<protein>
    <recommendedName>
        <fullName evidence="3">PH domain-containing protein</fullName>
    </recommendedName>
</protein>
<reference evidence="4 5" key="1">
    <citation type="submission" date="2016-07" db="EMBL/GenBank/DDBJ databases">
        <title>Pervasive Adenine N6-methylation of Active Genes in Fungi.</title>
        <authorList>
            <consortium name="DOE Joint Genome Institute"/>
            <person name="Mondo S.J."/>
            <person name="Dannebaum R.O."/>
            <person name="Kuo R.C."/>
            <person name="Labutti K."/>
            <person name="Haridas S."/>
            <person name="Kuo A."/>
            <person name="Salamov A."/>
            <person name="Ahrendt S.R."/>
            <person name="Lipzen A."/>
            <person name="Sullivan W."/>
            <person name="Andreopoulos W.B."/>
            <person name="Clum A."/>
            <person name="Lindquist E."/>
            <person name="Daum C."/>
            <person name="Ramamoorthy G.K."/>
            <person name="Gryganskyi A."/>
            <person name="Culley D."/>
            <person name="Magnuson J.K."/>
            <person name="James T.Y."/>
            <person name="O'Malley M.A."/>
            <person name="Stajich J.E."/>
            <person name="Spatafora J.W."/>
            <person name="Visel A."/>
            <person name="Grigoriev I.V."/>
        </authorList>
    </citation>
    <scope>NUCLEOTIDE SEQUENCE [LARGE SCALE GENOMIC DNA]</scope>
    <source>
        <strain evidence="4 5">CBS 931.73</strain>
    </source>
</reference>
<dbReference type="GO" id="GO:0015631">
    <property type="term" value="F:tubulin binding"/>
    <property type="evidence" value="ECO:0007669"/>
    <property type="project" value="TreeGrafter"/>
</dbReference>
<feature type="compositionally biased region" description="Basic residues" evidence="2">
    <location>
        <begin position="496"/>
        <end position="509"/>
    </location>
</feature>
<accession>A0A1Y1XUH2</accession>
<dbReference type="GO" id="GO:0005739">
    <property type="term" value="C:mitochondrion"/>
    <property type="evidence" value="ECO:0007669"/>
    <property type="project" value="TreeGrafter"/>
</dbReference>
<feature type="compositionally biased region" description="Low complexity" evidence="2">
    <location>
        <begin position="532"/>
        <end position="545"/>
    </location>
</feature>
<dbReference type="Pfam" id="PF12814">
    <property type="entry name" value="Mcp5_PH"/>
    <property type="match status" value="1"/>
</dbReference>
<dbReference type="InterPro" id="IPR053005">
    <property type="entry name" value="Nuclear_Pos-Cytoskel_Interact"/>
</dbReference>
<feature type="compositionally biased region" description="Basic and acidic residues" evidence="2">
    <location>
        <begin position="392"/>
        <end position="405"/>
    </location>
</feature>
<dbReference type="OrthoDB" id="2149224at2759"/>
<feature type="coiled-coil region" evidence="1">
    <location>
        <begin position="344"/>
        <end position="371"/>
    </location>
</feature>
<feature type="region of interest" description="Disordered" evidence="2">
    <location>
        <begin position="478"/>
        <end position="644"/>
    </location>
</feature>
<dbReference type="InParanoid" id="A0A1Y1XUH2"/>
<dbReference type="AlphaFoldDB" id="A0A1Y1XUH2"/>
<evidence type="ECO:0000259" key="3">
    <source>
        <dbReference type="PROSITE" id="PS50003"/>
    </source>
</evidence>
<evidence type="ECO:0000313" key="5">
    <source>
        <dbReference type="Proteomes" id="UP000193498"/>
    </source>
</evidence>
<proteinExistence type="predicted"/>